<evidence type="ECO:0008006" key="3">
    <source>
        <dbReference type="Google" id="ProtNLM"/>
    </source>
</evidence>
<protein>
    <recommendedName>
        <fullName evidence="3">PIN domain-containing protein</fullName>
    </recommendedName>
</protein>
<accession>A0ABP8K8A6</accession>
<dbReference type="RefSeq" id="WP_344999765.1">
    <property type="nucleotide sequence ID" value="NZ_BAABFR010000092.1"/>
</dbReference>
<sequence>MIYIDTTALVRLVIRHPETPLLCAWMRTNRDQAFLFSSISRQEIRDNLPAATEAIRTRTREVFACPQLIEVQSDGLVRDTAKDLVTTDFGHTRAIHLATIIPFQARIDSILSYDIELLTAAARLGIAPQAL</sequence>
<organism evidence="1 2">
    <name type="scientific">Tsukamurella soli</name>
    <dbReference type="NCBI Taxonomy" id="644556"/>
    <lineage>
        <taxon>Bacteria</taxon>
        <taxon>Bacillati</taxon>
        <taxon>Actinomycetota</taxon>
        <taxon>Actinomycetes</taxon>
        <taxon>Mycobacteriales</taxon>
        <taxon>Tsukamurellaceae</taxon>
        <taxon>Tsukamurella</taxon>
    </lineage>
</organism>
<keyword evidence="2" id="KW-1185">Reference proteome</keyword>
<reference evidence="2" key="1">
    <citation type="journal article" date="2019" name="Int. J. Syst. Evol. Microbiol.">
        <title>The Global Catalogue of Microorganisms (GCM) 10K type strain sequencing project: providing services to taxonomists for standard genome sequencing and annotation.</title>
        <authorList>
            <consortium name="The Broad Institute Genomics Platform"/>
            <consortium name="The Broad Institute Genome Sequencing Center for Infectious Disease"/>
            <person name="Wu L."/>
            <person name="Ma J."/>
        </authorList>
    </citation>
    <scope>NUCLEOTIDE SEQUENCE [LARGE SCALE GENOMIC DNA]</scope>
    <source>
        <strain evidence="2">JCM 17688</strain>
    </source>
</reference>
<evidence type="ECO:0000313" key="1">
    <source>
        <dbReference type="EMBL" id="GAA4401953.1"/>
    </source>
</evidence>
<gene>
    <name evidence="1" type="ORF">GCM10023147_42070</name>
</gene>
<name>A0ABP8K8A6_9ACTN</name>
<dbReference type="SUPFAM" id="SSF88723">
    <property type="entry name" value="PIN domain-like"/>
    <property type="match status" value="1"/>
</dbReference>
<evidence type="ECO:0000313" key="2">
    <source>
        <dbReference type="Proteomes" id="UP001500635"/>
    </source>
</evidence>
<dbReference type="InterPro" id="IPR029060">
    <property type="entry name" value="PIN-like_dom_sf"/>
</dbReference>
<comment type="caution">
    <text evidence="1">The sequence shown here is derived from an EMBL/GenBank/DDBJ whole genome shotgun (WGS) entry which is preliminary data.</text>
</comment>
<dbReference type="EMBL" id="BAABFR010000092">
    <property type="protein sequence ID" value="GAA4401953.1"/>
    <property type="molecule type" value="Genomic_DNA"/>
</dbReference>
<proteinExistence type="predicted"/>
<dbReference type="Proteomes" id="UP001500635">
    <property type="component" value="Unassembled WGS sequence"/>
</dbReference>